<dbReference type="PANTHER" id="PTHR38765:SF1">
    <property type="entry name" value="DUF484 DOMAIN-CONTAINING PROTEIN"/>
    <property type="match status" value="1"/>
</dbReference>
<evidence type="ECO:0008006" key="3">
    <source>
        <dbReference type="Google" id="ProtNLM"/>
    </source>
</evidence>
<proteinExistence type="predicted"/>
<dbReference type="PANTHER" id="PTHR38765">
    <property type="entry name" value="DUF484 DOMAIN-CONTAINING PROTEIN"/>
    <property type="match status" value="1"/>
</dbReference>
<gene>
    <name evidence="1" type="ORF">UA45_20555</name>
</gene>
<comment type="caution">
    <text evidence="1">The sequence shown here is derived from an EMBL/GenBank/DDBJ whole genome shotgun (WGS) entry which is preliminary data.</text>
</comment>
<dbReference type="EMBL" id="JZSH01000426">
    <property type="protein sequence ID" value="KJF76059.1"/>
    <property type="molecule type" value="Genomic_DNA"/>
</dbReference>
<dbReference type="InterPro" id="IPR029016">
    <property type="entry name" value="GAF-like_dom_sf"/>
</dbReference>
<dbReference type="InterPro" id="IPR007435">
    <property type="entry name" value="DUF484"/>
</dbReference>
<accession>A0A0D8L2W7</accession>
<protein>
    <recommendedName>
        <fullName evidence="3">DUF484 family protein</fullName>
    </recommendedName>
</protein>
<dbReference type="AlphaFoldDB" id="A0A0D8L2W7"/>
<dbReference type="Gene3D" id="3.30.450.40">
    <property type="match status" value="1"/>
</dbReference>
<dbReference type="Proteomes" id="UP000032582">
    <property type="component" value="Unassembled WGS sequence"/>
</dbReference>
<organism evidence="1 2">
    <name type="scientific">Morganella morganii</name>
    <name type="common">Proteus morganii</name>
    <dbReference type="NCBI Taxonomy" id="582"/>
    <lineage>
        <taxon>Bacteria</taxon>
        <taxon>Pseudomonadati</taxon>
        <taxon>Pseudomonadota</taxon>
        <taxon>Gammaproteobacteria</taxon>
        <taxon>Enterobacterales</taxon>
        <taxon>Morganellaceae</taxon>
        <taxon>Morganella</taxon>
    </lineage>
</organism>
<dbReference type="NCBIfam" id="NF008203">
    <property type="entry name" value="PRK10963.1"/>
    <property type="match status" value="1"/>
</dbReference>
<dbReference type="PATRIC" id="fig|582.24.peg.6545"/>
<reference evidence="1 2" key="1">
    <citation type="submission" date="2015-02" db="EMBL/GenBank/DDBJ databases">
        <title>Whole genome shotgun sequencing of cultured foodborne pathogen.</title>
        <authorList>
            <person name="Timme R."/>
            <person name="Allard M.W."/>
            <person name="Strain E."/>
            <person name="Evans P.S."/>
            <person name="Brown E."/>
        </authorList>
    </citation>
    <scope>NUCLEOTIDE SEQUENCE [LARGE SCALE GENOMIC DNA]</scope>
    <source>
        <strain evidence="1 2">GCSL-TSO-24</strain>
    </source>
</reference>
<dbReference type="Pfam" id="PF04340">
    <property type="entry name" value="DUF484"/>
    <property type="match status" value="1"/>
</dbReference>
<name>A0A0D8L2W7_MORMO</name>
<evidence type="ECO:0000313" key="1">
    <source>
        <dbReference type="EMBL" id="KJF76059.1"/>
    </source>
</evidence>
<sequence>MDSQQDTAVFAASGGPDDAAVLAYLKAHPDFFIRNAAQLTEMTIPHPVKGAISLVEWQLGRQRERIGTLTGDLMQLMIQARENEHLFSRLLKLLASLSAATSLDDFSERLNQWAKGLKLSHAKIRLFTDSWRLGAPFRHQDLALSRAHFETIRLSRFGDHNHYLGQLTAPEIQLLLPDSAFVGSAAVSLLGGQHDLGVVIFVSRDKQHYQKDMGTAMLEHIAYFLPQLLQRWVELA</sequence>
<evidence type="ECO:0000313" key="2">
    <source>
        <dbReference type="Proteomes" id="UP000032582"/>
    </source>
</evidence>